<protein>
    <submittedName>
        <fullName evidence="1">Uncharacterized protein</fullName>
    </submittedName>
</protein>
<evidence type="ECO:0000313" key="1">
    <source>
        <dbReference type="EMBL" id="GIY07045.1"/>
    </source>
</evidence>
<dbReference type="AlphaFoldDB" id="A0AAV4QD58"/>
<dbReference type="Proteomes" id="UP001054945">
    <property type="component" value="Unassembled WGS sequence"/>
</dbReference>
<gene>
    <name evidence="1" type="ORF">CEXT_731951</name>
</gene>
<name>A0AAV4QD58_CAEEX</name>
<dbReference type="EMBL" id="BPLR01006041">
    <property type="protein sequence ID" value="GIY07045.1"/>
    <property type="molecule type" value="Genomic_DNA"/>
</dbReference>
<evidence type="ECO:0000313" key="2">
    <source>
        <dbReference type="Proteomes" id="UP001054945"/>
    </source>
</evidence>
<sequence>MTAGIVIFDNRSRHLVAAEEFCRERHWTSPTHTSGPSENGSVQVQRNKFRKLHWLSSLRYLKYQNSINHPMTAGIVIFDNRSRHLVAAQNSAVNATGLVQPNSIPFVQSF</sequence>
<organism evidence="1 2">
    <name type="scientific">Caerostris extrusa</name>
    <name type="common">Bark spider</name>
    <name type="synonym">Caerostris bankana</name>
    <dbReference type="NCBI Taxonomy" id="172846"/>
    <lineage>
        <taxon>Eukaryota</taxon>
        <taxon>Metazoa</taxon>
        <taxon>Ecdysozoa</taxon>
        <taxon>Arthropoda</taxon>
        <taxon>Chelicerata</taxon>
        <taxon>Arachnida</taxon>
        <taxon>Araneae</taxon>
        <taxon>Araneomorphae</taxon>
        <taxon>Entelegynae</taxon>
        <taxon>Araneoidea</taxon>
        <taxon>Araneidae</taxon>
        <taxon>Caerostris</taxon>
    </lineage>
</organism>
<reference evidence="1 2" key="1">
    <citation type="submission" date="2021-06" db="EMBL/GenBank/DDBJ databases">
        <title>Caerostris extrusa draft genome.</title>
        <authorList>
            <person name="Kono N."/>
            <person name="Arakawa K."/>
        </authorList>
    </citation>
    <scope>NUCLEOTIDE SEQUENCE [LARGE SCALE GENOMIC DNA]</scope>
</reference>
<proteinExistence type="predicted"/>
<accession>A0AAV4QD58</accession>
<keyword evidence="2" id="KW-1185">Reference proteome</keyword>
<comment type="caution">
    <text evidence="1">The sequence shown here is derived from an EMBL/GenBank/DDBJ whole genome shotgun (WGS) entry which is preliminary data.</text>
</comment>